<dbReference type="AlphaFoldDB" id="A0AB34KHC5"/>
<dbReference type="GO" id="GO:0003824">
    <property type="term" value="F:catalytic activity"/>
    <property type="evidence" value="ECO:0007669"/>
    <property type="project" value="InterPro"/>
</dbReference>
<dbReference type="GeneID" id="96009433"/>
<evidence type="ECO:0000313" key="2">
    <source>
        <dbReference type="EMBL" id="KAL1583136.1"/>
    </source>
</evidence>
<name>A0AB34KHC5_9PEZI</name>
<dbReference type="Gene3D" id="3.40.140.10">
    <property type="entry name" value="Cytidine Deaminase, domain 2"/>
    <property type="match status" value="1"/>
</dbReference>
<comment type="caution">
    <text evidence="2">The sequence shown here is derived from an EMBL/GenBank/DDBJ whole genome shotgun (WGS) entry which is preliminary data.</text>
</comment>
<dbReference type="PROSITE" id="PS51747">
    <property type="entry name" value="CYT_DCMP_DEAMINASES_2"/>
    <property type="match status" value="1"/>
</dbReference>
<reference evidence="2 3" key="1">
    <citation type="journal article" date="2020" name="Microbiol. Resour. Announc.">
        <title>Draft Genome Sequence of a Cladosporium Species Isolated from the Mesophotic Ascidian Didemnum maculosum.</title>
        <authorList>
            <person name="Gioti A."/>
            <person name="Siaperas R."/>
            <person name="Nikolaivits E."/>
            <person name="Le Goff G."/>
            <person name="Ouazzani J."/>
            <person name="Kotoulas G."/>
            <person name="Topakas E."/>
        </authorList>
    </citation>
    <scope>NUCLEOTIDE SEQUENCE [LARGE SCALE GENOMIC DNA]</scope>
    <source>
        <strain evidence="2 3">TM138-S3</strain>
    </source>
</reference>
<feature type="domain" description="CMP/dCMP-type deaminase" evidence="1">
    <location>
        <begin position="8"/>
        <end position="143"/>
    </location>
</feature>
<dbReference type="Proteomes" id="UP000803884">
    <property type="component" value="Unassembled WGS sequence"/>
</dbReference>
<keyword evidence="3" id="KW-1185">Reference proteome</keyword>
<evidence type="ECO:0000313" key="3">
    <source>
        <dbReference type="Proteomes" id="UP000803884"/>
    </source>
</evidence>
<dbReference type="InterPro" id="IPR016193">
    <property type="entry name" value="Cytidine_deaminase-like"/>
</dbReference>
<gene>
    <name evidence="2" type="ORF">WHR41_07991</name>
</gene>
<evidence type="ECO:0000259" key="1">
    <source>
        <dbReference type="PROSITE" id="PS51747"/>
    </source>
</evidence>
<protein>
    <recommendedName>
        <fullName evidence="1">CMP/dCMP-type deaminase domain-containing protein</fullName>
    </recommendedName>
</protein>
<dbReference type="RefSeq" id="XP_069226243.1">
    <property type="nucleotide sequence ID" value="XM_069376595.1"/>
</dbReference>
<dbReference type="GO" id="GO:0006139">
    <property type="term" value="P:nucleobase-containing compound metabolic process"/>
    <property type="evidence" value="ECO:0007669"/>
    <property type="project" value="UniProtKB-ARBA"/>
</dbReference>
<accession>A0AB34KHC5</accession>
<dbReference type="EMBL" id="JAAQHG020000038">
    <property type="protein sequence ID" value="KAL1583136.1"/>
    <property type="molecule type" value="Genomic_DNA"/>
</dbReference>
<dbReference type="SUPFAM" id="SSF53927">
    <property type="entry name" value="Cytidine deaminase-like"/>
    <property type="match status" value="1"/>
</dbReference>
<sequence>MATPSSNEDHLTHLRHALSLARLSPPKPTNFRVGALLLSPSSEPQILATGYTLEAPGNTHAEQTCFVKLASAHGITSSPVEDALGPYLPEDVVLYTTMEPCNKRSAGNLTCVERILRLRGADGRARVRRVVCGVREPETFVGENVGRRRLEEAGIEVVHVGGLEEEILEVATAGHVKES</sequence>
<organism evidence="2 3">
    <name type="scientific">Cladosporium halotolerans</name>
    <dbReference type="NCBI Taxonomy" id="1052096"/>
    <lineage>
        <taxon>Eukaryota</taxon>
        <taxon>Fungi</taxon>
        <taxon>Dikarya</taxon>
        <taxon>Ascomycota</taxon>
        <taxon>Pezizomycotina</taxon>
        <taxon>Dothideomycetes</taxon>
        <taxon>Dothideomycetidae</taxon>
        <taxon>Cladosporiales</taxon>
        <taxon>Cladosporiaceae</taxon>
        <taxon>Cladosporium</taxon>
    </lineage>
</organism>
<dbReference type="InterPro" id="IPR002125">
    <property type="entry name" value="CMP_dCMP_dom"/>
</dbReference>
<dbReference type="Pfam" id="PF18785">
    <property type="entry name" value="Inv-AAD"/>
    <property type="match status" value="1"/>
</dbReference>
<proteinExistence type="predicted"/>